<protein>
    <submittedName>
        <fullName evidence="1">Uncharacterized protein</fullName>
    </submittedName>
</protein>
<dbReference type="EMBL" id="BPLR01004695">
    <property type="protein sequence ID" value="GIX96794.1"/>
    <property type="molecule type" value="Genomic_DNA"/>
</dbReference>
<comment type="caution">
    <text evidence="1">The sequence shown here is derived from an EMBL/GenBank/DDBJ whole genome shotgun (WGS) entry which is preliminary data.</text>
</comment>
<proteinExistence type="predicted"/>
<reference evidence="1 2" key="1">
    <citation type="submission" date="2021-06" db="EMBL/GenBank/DDBJ databases">
        <title>Caerostris extrusa draft genome.</title>
        <authorList>
            <person name="Kono N."/>
            <person name="Arakawa K."/>
        </authorList>
    </citation>
    <scope>NUCLEOTIDE SEQUENCE [LARGE SCALE GENOMIC DNA]</scope>
</reference>
<sequence>MVMSKELANYYSYSLLPSIVLGRPTPLIQTLPAQFLTVTFTKNSILVRDYHLLFQPELDVTYSTGHLGAANYLFEMWKMVFIGVGWFQLTGNVGESFILMGFLDGSQSVKCPISVKCLFSVGS</sequence>
<dbReference type="AlphaFoldDB" id="A0AAV4PLQ2"/>
<keyword evidence="2" id="KW-1185">Reference proteome</keyword>
<evidence type="ECO:0000313" key="1">
    <source>
        <dbReference type="EMBL" id="GIX96794.1"/>
    </source>
</evidence>
<gene>
    <name evidence="1" type="ORF">CEXT_5211</name>
</gene>
<evidence type="ECO:0000313" key="2">
    <source>
        <dbReference type="Proteomes" id="UP001054945"/>
    </source>
</evidence>
<accession>A0AAV4PLQ2</accession>
<organism evidence="1 2">
    <name type="scientific">Caerostris extrusa</name>
    <name type="common">Bark spider</name>
    <name type="synonym">Caerostris bankana</name>
    <dbReference type="NCBI Taxonomy" id="172846"/>
    <lineage>
        <taxon>Eukaryota</taxon>
        <taxon>Metazoa</taxon>
        <taxon>Ecdysozoa</taxon>
        <taxon>Arthropoda</taxon>
        <taxon>Chelicerata</taxon>
        <taxon>Arachnida</taxon>
        <taxon>Araneae</taxon>
        <taxon>Araneomorphae</taxon>
        <taxon>Entelegynae</taxon>
        <taxon>Araneoidea</taxon>
        <taxon>Araneidae</taxon>
        <taxon>Caerostris</taxon>
    </lineage>
</organism>
<dbReference type="Proteomes" id="UP001054945">
    <property type="component" value="Unassembled WGS sequence"/>
</dbReference>
<name>A0AAV4PLQ2_CAEEX</name>